<reference evidence="1" key="2">
    <citation type="submission" date="2020-11" db="EMBL/GenBank/DDBJ databases">
        <authorList>
            <person name="McCartney M.A."/>
            <person name="Auch B."/>
            <person name="Kono T."/>
            <person name="Mallez S."/>
            <person name="Becker A."/>
            <person name="Gohl D.M."/>
            <person name="Silverstein K.A.T."/>
            <person name="Koren S."/>
            <person name="Bechman K.B."/>
            <person name="Herman A."/>
            <person name="Abrahante J.E."/>
            <person name="Garbe J."/>
        </authorList>
    </citation>
    <scope>NUCLEOTIDE SEQUENCE</scope>
    <source>
        <strain evidence="1">Duluth1</strain>
        <tissue evidence="1">Whole animal</tissue>
    </source>
</reference>
<comment type="caution">
    <text evidence="1">The sequence shown here is derived from an EMBL/GenBank/DDBJ whole genome shotgun (WGS) entry which is preliminary data.</text>
</comment>
<dbReference type="EMBL" id="JAIWYP010000013">
    <property type="protein sequence ID" value="KAH3715946.1"/>
    <property type="molecule type" value="Genomic_DNA"/>
</dbReference>
<protein>
    <submittedName>
        <fullName evidence="1">Uncharacterized protein</fullName>
    </submittedName>
</protein>
<reference evidence="1" key="1">
    <citation type="journal article" date="2019" name="bioRxiv">
        <title>The Genome of the Zebra Mussel, Dreissena polymorpha: A Resource for Invasive Species Research.</title>
        <authorList>
            <person name="McCartney M.A."/>
            <person name="Auch B."/>
            <person name="Kono T."/>
            <person name="Mallez S."/>
            <person name="Zhang Y."/>
            <person name="Obille A."/>
            <person name="Becker A."/>
            <person name="Abrahante J.E."/>
            <person name="Garbe J."/>
            <person name="Badalamenti J.P."/>
            <person name="Herman A."/>
            <person name="Mangelson H."/>
            <person name="Liachko I."/>
            <person name="Sullivan S."/>
            <person name="Sone E.D."/>
            <person name="Koren S."/>
            <person name="Silverstein K.A.T."/>
            <person name="Beckman K.B."/>
            <person name="Gohl D.M."/>
        </authorList>
    </citation>
    <scope>NUCLEOTIDE SEQUENCE</scope>
    <source>
        <strain evidence="1">Duluth1</strain>
        <tissue evidence="1">Whole animal</tissue>
    </source>
</reference>
<evidence type="ECO:0000313" key="2">
    <source>
        <dbReference type="Proteomes" id="UP000828390"/>
    </source>
</evidence>
<organism evidence="1 2">
    <name type="scientific">Dreissena polymorpha</name>
    <name type="common">Zebra mussel</name>
    <name type="synonym">Mytilus polymorpha</name>
    <dbReference type="NCBI Taxonomy" id="45954"/>
    <lineage>
        <taxon>Eukaryota</taxon>
        <taxon>Metazoa</taxon>
        <taxon>Spiralia</taxon>
        <taxon>Lophotrochozoa</taxon>
        <taxon>Mollusca</taxon>
        <taxon>Bivalvia</taxon>
        <taxon>Autobranchia</taxon>
        <taxon>Heteroconchia</taxon>
        <taxon>Euheterodonta</taxon>
        <taxon>Imparidentia</taxon>
        <taxon>Neoheterodontei</taxon>
        <taxon>Myida</taxon>
        <taxon>Dreissenoidea</taxon>
        <taxon>Dreissenidae</taxon>
        <taxon>Dreissena</taxon>
    </lineage>
</organism>
<gene>
    <name evidence="1" type="ORF">DPMN_058662</name>
</gene>
<dbReference type="AlphaFoldDB" id="A0A9D4C259"/>
<sequence>MSWSISFWISGAKNLSSFRSSHVRIELSVSPWCCSSCMKFPSSSSCPRSAMPWRARNRMLRRICSSCFRLSAFSLACPADSISTTSRVVAGRVTSRSTAFLWHSLSSFFRNFSVPAFQLEKPSLMKLPSTFELPILPNF</sequence>
<accession>A0A9D4C259</accession>
<proteinExistence type="predicted"/>
<keyword evidence="2" id="KW-1185">Reference proteome</keyword>
<dbReference type="Proteomes" id="UP000828390">
    <property type="component" value="Unassembled WGS sequence"/>
</dbReference>
<evidence type="ECO:0000313" key="1">
    <source>
        <dbReference type="EMBL" id="KAH3715946.1"/>
    </source>
</evidence>
<name>A0A9D4C259_DREPO</name>